<comment type="caution">
    <text evidence="7">The sequence shown here is derived from an EMBL/GenBank/DDBJ whole genome shotgun (WGS) entry which is preliminary data.</text>
</comment>
<dbReference type="InterPro" id="IPR013783">
    <property type="entry name" value="Ig-like_fold"/>
</dbReference>
<keyword evidence="3 5" id="KW-0472">Membrane</keyword>
<feature type="transmembrane region" description="Helical" evidence="5">
    <location>
        <begin position="206"/>
        <end position="229"/>
    </location>
</feature>
<evidence type="ECO:0000256" key="2">
    <source>
        <dbReference type="ARBA" id="ARBA00022729"/>
    </source>
</evidence>
<dbReference type="AlphaFoldDB" id="A0A9D3NXS9"/>
<sequence length="252" mass="28307">MRSYLHIVTFIILNFIADCGARVHVVYQSIGETAHLTLKEHWNITAVKWRKNHNLIATVEKKKPVIKHPEKFHIHASDSSLFIHNLTVSDSGYYKAQTGQWEEDLIIYSLIVQEAVSKPVINLQSNSSSVCHILVKCSADGDTVMYICDPHQCTLTNATSTMVNMTVSYTDTGVFECTASNRVSTKKTSVHMMNSCPEKLAPTTTATIICIISIALFAVLMIWIIFFTIPGRKRKKQVRTPQNVSGIRPQNK</sequence>
<dbReference type="Gene3D" id="2.60.40.10">
    <property type="entry name" value="Immunoglobulins"/>
    <property type="match status" value="2"/>
</dbReference>
<dbReference type="InterPro" id="IPR036179">
    <property type="entry name" value="Ig-like_dom_sf"/>
</dbReference>
<feature type="signal peptide" evidence="6">
    <location>
        <begin position="1"/>
        <end position="21"/>
    </location>
</feature>
<name>A0A9D3NXS9_9TELE</name>
<keyword evidence="5" id="KW-0812">Transmembrane</keyword>
<evidence type="ECO:0000256" key="4">
    <source>
        <dbReference type="ARBA" id="ARBA00023180"/>
    </source>
</evidence>
<evidence type="ECO:0000256" key="1">
    <source>
        <dbReference type="ARBA" id="ARBA00004370"/>
    </source>
</evidence>
<dbReference type="GO" id="GO:0016020">
    <property type="term" value="C:membrane"/>
    <property type="evidence" value="ECO:0007669"/>
    <property type="project" value="UniProtKB-SubCell"/>
</dbReference>
<dbReference type="PANTHER" id="PTHR12080:SF59">
    <property type="entry name" value="HEPATIC AND GLIAL CELL ADHESION MOLECULE"/>
    <property type="match status" value="1"/>
</dbReference>
<evidence type="ECO:0000256" key="6">
    <source>
        <dbReference type="SAM" id="SignalP"/>
    </source>
</evidence>
<evidence type="ECO:0000256" key="5">
    <source>
        <dbReference type="SAM" id="Phobius"/>
    </source>
</evidence>
<keyword evidence="4" id="KW-0325">Glycoprotein</keyword>
<dbReference type="GO" id="GO:0005911">
    <property type="term" value="C:cell-cell junction"/>
    <property type="evidence" value="ECO:0007669"/>
    <property type="project" value="TreeGrafter"/>
</dbReference>
<evidence type="ECO:0000313" key="8">
    <source>
        <dbReference type="Proteomes" id="UP000824219"/>
    </source>
</evidence>
<protein>
    <submittedName>
        <fullName evidence="7">Uncharacterized protein</fullName>
    </submittedName>
</protein>
<dbReference type="OrthoDB" id="8955135at2759"/>
<keyword evidence="5" id="KW-1133">Transmembrane helix</keyword>
<dbReference type="PANTHER" id="PTHR12080">
    <property type="entry name" value="SIGNALING LYMPHOCYTIC ACTIVATION MOLECULE"/>
    <property type="match status" value="1"/>
</dbReference>
<dbReference type="EMBL" id="JAHKSW010000007">
    <property type="protein sequence ID" value="KAG7330481.1"/>
    <property type="molecule type" value="Genomic_DNA"/>
</dbReference>
<feature type="chain" id="PRO_5038898495" evidence="6">
    <location>
        <begin position="22"/>
        <end position="252"/>
    </location>
</feature>
<proteinExistence type="predicted"/>
<evidence type="ECO:0000313" key="7">
    <source>
        <dbReference type="EMBL" id="KAG7330481.1"/>
    </source>
</evidence>
<keyword evidence="8" id="KW-1185">Reference proteome</keyword>
<reference evidence="7 8" key="1">
    <citation type="submission" date="2021-06" db="EMBL/GenBank/DDBJ databases">
        <title>Chromosome-level genome assembly of the red-tail catfish (Hemibagrus wyckioides).</title>
        <authorList>
            <person name="Shao F."/>
        </authorList>
    </citation>
    <scope>NUCLEOTIDE SEQUENCE [LARGE SCALE GENOMIC DNA]</scope>
    <source>
        <strain evidence="7">EC202008001</strain>
        <tissue evidence="7">Blood</tissue>
    </source>
</reference>
<dbReference type="Proteomes" id="UP000824219">
    <property type="component" value="Linkage Group LG07"/>
</dbReference>
<organism evidence="7 8">
    <name type="scientific">Hemibagrus wyckioides</name>
    <dbReference type="NCBI Taxonomy" id="337641"/>
    <lineage>
        <taxon>Eukaryota</taxon>
        <taxon>Metazoa</taxon>
        <taxon>Chordata</taxon>
        <taxon>Craniata</taxon>
        <taxon>Vertebrata</taxon>
        <taxon>Euteleostomi</taxon>
        <taxon>Actinopterygii</taxon>
        <taxon>Neopterygii</taxon>
        <taxon>Teleostei</taxon>
        <taxon>Ostariophysi</taxon>
        <taxon>Siluriformes</taxon>
        <taxon>Bagridae</taxon>
        <taxon>Hemibagrus</taxon>
    </lineage>
</organism>
<dbReference type="SUPFAM" id="SSF48726">
    <property type="entry name" value="Immunoglobulin"/>
    <property type="match status" value="2"/>
</dbReference>
<comment type="subcellular location">
    <subcellularLocation>
        <location evidence="1">Membrane</location>
    </subcellularLocation>
</comment>
<dbReference type="InterPro" id="IPR015631">
    <property type="entry name" value="CD2/SLAM_rcpt"/>
</dbReference>
<keyword evidence="2 6" id="KW-0732">Signal</keyword>
<accession>A0A9D3NXS9</accession>
<evidence type="ECO:0000256" key="3">
    <source>
        <dbReference type="ARBA" id="ARBA00023136"/>
    </source>
</evidence>
<gene>
    <name evidence="7" type="ORF">KOW79_006703</name>
</gene>